<name>A0A1I1LC80_9BACT</name>
<dbReference type="PANTHER" id="PTHR36437">
    <property type="entry name" value="GLYOXALASE/BLEOMYCIN RESISTANCE PROTEIN/DIOXYGENASE"/>
    <property type="match status" value="1"/>
</dbReference>
<dbReference type="Proteomes" id="UP000199514">
    <property type="component" value="Unassembled WGS sequence"/>
</dbReference>
<dbReference type="STRING" id="927664.SAMN05421780_108165"/>
<dbReference type="Gene3D" id="3.10.180.10">
    <property type="entry name" value="2,3-Dihydroxybiphenyl 1,2-Dioxygenase, domain 1"/>
    <property type="match status" value="1"/>
</dbReference>
<proteinExistence type="predicted"/>
<dbReference type="InterPro" id="IPR004360">
    <property type="entry name" value="Glyas_Fos-R_dOase_dom"/>
</dbReference>
<dbReference type="SUPFAM" id="SSF54593">
    <property type="entry name" value="Glyoxalase/Bleomycin resistance protein/Dihydroxybiphenyl dioxygenase"/>
    <property type="match status" value="1"/>
</dbReference>
<sequence length="129" mass="14612">MQICRLTLLVRDYDEAIEFYTQRLGFVKQTDDNWGEGFRFVVLSAAQQPDFQLIITRATDDDLLGLVGRQAGYHQFFALRVSDCAASYAQLKANGIDFISEPREMMYGTEASFRDLYGNIIGLISPVVL</sequence>
<dbReference type="InterPro" id="IPR029068">
    <property type="entry name" value="Glyas_Bleomycin-R_OHBP_Dase"/>
</dbReference>
<reference evidence="2 3" key="1">
    <citation type="submission" date="2016-10" db="EMBL/GenBank/DDBJ databases">
        <authorList>
            <person name="de Groot N.N."/>
        </authorList>
    </citation>
    <scope>NUCLEOTIDE SEQUENCE [LARGE SCALE GENOMIC DNA]</scope>
    <source>
        <strain evidence="2 3">DSM 6793</strain>
    </source>
</reference>
<dbReference type="RefSeq" id="WP_091514178.1">
    <property type="nucleotide sequence ID" value="NZ_FOLE01000008.1"/>
</dbReference>
<keyword evidence="3" id="KW-1185">Reference proteome</keyword>
<gene>
    <name evidence="2" type="ORF">SAMN05421780_108165</name>
</gene>
<dbReference type="InterPro" id="IPR037523">
    <property type="entry name" value="VOC_core"/>
</dbReference>
<dbReference type="Pfam" id="PF00903">
    <property type="entry name" value="Glyoxalase"/>
    <property type="match status" value="1"/>
</dbReference>
<dbReference type="PROSITE" id="PS51819">
    <property type="entry name" value="VOC"/>
    <property type="match status" value="1"/>
</dbReference>
<feature type="domain" description="VOC" evidence="1">
    <location>
        <begin position="2"/>
        <end position="126"/>
    </location>
</feature>
<organism evidence="2 3">
    <name type="scientific">Flexibacter flexilis DSM 6793</name>
    <dbReference type="NCBI Taxonomy" id="927664"/>
    <lineage>
        <taxon>Bacteria</taxon>
        <taxon>Pseudomonadati</taxon>
        <taxon>Bacteroidota</taxon>
        <taxon>Cytophagia</taxon>
        <taxon>Cytophagales</taxon>
        <taxon>Flexibacteraceae</taxon>
        <taxon>Flexibacter</taxon>
    </lineage>
</organism>
<dbReference type="OrthoDB" id="9794917at2"/>
<dbReference type="EMBL" id="FOLE01000008">
    <property type="protein sequence ID" value="SFC70694.1"/>
    <property type="molecule type" value="Genomic_DNA"/>
</dbReference>
<dbReference type="PANTHER" id="PTHR36437:SF2">
    <property type="entry name" value="GLYOXALASE_BLEOMYCIN RESISTANCE PROTEIN_DIOXYGENASE"/>
    <property type="match status" value="1"/>
</dbReference>
<evidence type="ECO:0000313" key="2">
    <source>
        <dbReference type="EMBL" id="SFC70694.1"/>
    </source>
</evidence>
<accession>A0A1I1LC80</accession>
<evidence type="ECO:0000313" key="3">
    <source>
        <dbReference type="Proteomes" id="UP000199514"/>
    </source>
</evidence>
<protein>
    <recommendedName>
        <fullName evidence="1">VOC domain-containing protein</fullName>
    </recommendedName>
</protein>
<evidence type="ECO:0000259" key="1">
    <source>
        <dbReference type="PROSITE" id="PS51819"/>
    </source>
</evidence>
<dbReference type="AlphaFoldDB" id="A0A1I1LC80"/>